<feature type="domain" description="AAA+ ATPase" evidence="9">
    <location>
        <begin position="153"/>
        <end position="299"/>
    </location>
</feature>
<dbReference type="InterPro" id="IPR027417">
    <property type="entry name" value="P-loop_NTPase"/>
</dbReference>
<dbReference type="PROSITE" id="PS00870">
    <property type="entry name" value="CLPAB_1"/>
    <property type="match status" value="1"/>
</dbReference>
<protein>
    <recommendedName>
        <fullName evidence="15">Clp R domain-containing protein</fullName>
    </recommendedName>
</protein>
<keyword evidence="7" id="KW-0175">Coiled coil</keyword>
<evidence type="ECO:0000256" key="4">
    <source>
        <dbReference type="ARBA" id="ARBA00022840"/>
    </source>
</evidence>
<dbReference type="Proteomes" id="UP000836402">
    <property type="component" value="Unassembled WGS sequence"/>
</dbReference>
<keyword evidence="14" id="KW-1185">Reference proteome</keyword>
<dbReference type="GO" id="GO:0016887">
    <property type="term" value="F:ATP hydrolysis activity"/>
    <property type="evidence" value="ECO:0007669"/>
    <property type="project" value="InterPro"/>
</dbReference>
<feature type="coiled-coil region" evidence="7">
    <location>
        <begin position="368"/>
        <end position="448"/>
    </location>
</feature>
<dbReference type="FunFam" id="3.40.50.300:FF:000010">
    <property type="entry name" value="Chaperone clpB 1, putative"/>
    <property type="match status" value="1"/>
</dbReference>
<dbReference type="SMART" id="SM00382">
    <property type="entry name" value="AAA"/>
    <property type="match status" value="2"/>
</dbReference>
<comment type="caution">
    <text evidence="12">The sequence shown here is derived from an EMBL/GenBank/DDBJ whole genome shotgun (WGS) entry which is preliminary data.</text>
</comment>
<dbReference type="PANTHER" id="PTHR11638">
    <property type="entry name" value="ATP-DEPENDENT CLP PROTEASE"/>
    <property type="match status" value="1"/>
</dbReference>
<dbReference type="FunFam" id="3.40.50.300:FF:000120">
    <property type="entry name" value="ATP-dependent chaperone ClpB"/>
    <property type="match status" value="1"/>
</dbReference>
<dbReference type="Pfam" id="PF07724">
    <property type="entry name" value="AAA_2"/>
    <property type="match status" value="1"/>
</dbReference>
<evidence type="ECO:0000256" key="3">
    <source>
        <dbReference type="ARBA" id="ARBA00022741"/>
    </source>
</evidence>
<evidence type="ECO:0000313" key="12">
    <source>
        <dbReference type="EMBL" id="KAE8262290.1"/>
    </source>
</evidence>
<dbReference type="PANTHER" id="PTHR11638:SF176">
    <property type="entry name" value="HEAT SHOCK PROTEIN 78, MITOCHONDRIAL"/>
    <property type="match status" value="1"/>
</dbReference>
<proteinExistence type="inferred from homology"/>
<dbReference type="InterPro" id="IPR003593">
    <property type="entry name" value="AAA+_ATPase"/>
</dbReference>
<dbReference type="GO" id="GO:0005524">
    <property type="term" value="F:ATP binding"/>
    <property type="evidence" value="ECO:0007669"/>
    <property type="project" value="UniProtKB-KW"/>
</dbReference>
<evidence type="ECO:0000259" key="10">
    <source>
        <dbReference type="SMART" id="SM01086"/>
    </source>
</evidence>
<dbReference type="CDD" id="cd19499">
    <property type="entry name" value="RecA-like_ClpB_Hsp104-like"/>
    <property type="match status" value="1"/>
</dbReference>
<dbReference type="Pfam" id="PF00004">
    <property type="entry name" value="AAA"/>
    <property type="match status" value="1"/>
</dbReference>
<reference evidence="12" key="1">
    <citation type="submission" date="2016-04" db="EMBL/GenBank/DDBJ databases">
        <authorList>
            <person name="Nguyen H.D."/>
            <person name="Kesanakurti P."/>
            <person name="Cullis J."/>
            <person name="Levesque C.A."/>
            <person name="Hambleton S."/>
        </authorList>
    </citation>
    <scope>NUCLEOTIDE SEQUENCE</scope>
    <source>
        <strain evidence="12">DAOMC 238032</strain>
    </source>
</reference>
<sequence>MLSTSRSAISNRLPALAALRPVSRPSLPGLRPLKAEAARYSLNYNSTSTASATATRLRPALRSTSLPRATASFHTSARKNAAGASGGGGGGGGSPGGFGGMRMNMGGGQPERGATLKQYTQDLTALARDGKCDPVIGRDEEIRRCCQILSRRTKSNPVLVGSAGTGKTAVMEGLAQRIVNGEVPESIKDKRILSLDLAGLLAGASYRGAFEERFKALISDIEAEEGKVIVFIDEIHQLLGLGKAEGSLDAGNMLKPMLARGTIQIAGATTFDEYRRTIEKDSALARRFQPVQVHEPTVEQTIAILRGLRGKYESHHGVGIADSALVTAAQFAARYLSAERKMPDSAIDLVDEAASSLRLQQESKPEALEALERQLITMQIELVSLKTETDAFSRDRRTALESQLQSKRSEYDALMKKWQEERRKLDEVKEVKQRLDAARVELEQATRAGNFQRVAELQYAVIPELERKLPENRPAGTPKDETGKNLEEEDVLQVHDRVTSDDIAAVVSRSTGVPVRNLLRGERERLMHVEDELRSRIVGQDEALEAIGNAVRLSRAGLQNAKRPLASFLFAGSTGTGKTETAKALASFLFDSDSALITFNMSEFSEQHSASRLLGAPAGYVGYDDEPQIAQVRRKPFSVVLFDEFEKASRPVHQTLLQILDEGFVTDSSGRKIDFRNTIVILTSNLGAERLYEPGSMDSEGNVRPEAKAEVLQSIRHALPPELLNRLDEQICFNKLNREMLRDIVQIRLREVQERLNDKRMVLELDPHAQDWLARNGYDPAFGARPLSRLIQRSILNPLASGLIQGTLRQGDTVKVTLDEGADALVVPKLHPAGLRRDDDTQDEVPLTEPAVPDETPA</sequence>
<keyword evidence="4 6" id="KW-0067">ATP-binding</keyword>
<dbReference type="Proteomes" id="UP000077671">
    <property type="component" value="Unassembled WGS sequence"/>
</dbReference>
<dbReference type="InterPro" id="IPR041546">
    <property type="entry name" value="ClpA/ClpB_AAA_lid"/>
</dbReference>
<gene>
    <name evidence="12" type="ORF">A4X03_0g2579</name>
    <name evidence="11" type="ORF">JKIAZH3_G5874</name>
</gene>
<dbReference type="PRINTS" id="PR00300">
    <property type="entry name" value="CLPPROTEASEA"/>
</dbReference>
<dbReference type="Gene3D" id="1.10.8.60">
    <property type="match status" value="1"/>
</dbReference>
<dbReference type="Gene3D" id="3.40.50.300">
    <property type="entry name" value="P-loop containing nucleotide triphosphate hydrolases"/>
    <property type="match status" value="3"/>
</dbReference>
<dbReference type="FunFam" id="3.40.50.300:FF:000025">
    <property type="entry name" value="ATP-dependent Clp protease subunit"/>
    <property type="match status" value="1"/>
</dbReference>
<dbReference type="SMART" id="SM01086">
    <property type="entry name" value="ClpB_D2-small"/>
    <property type="match status" value="1"/>
</dbReference>
<feature type="domain" description="AAA+ ATPase" evidence="9">
    <location>
        <begin position="564"/>
        <end position="737"/>
    </location>
</feature>
<dbReference type="GO" id="GO:0043335">
    <property type="term" value="P:protein unfolding"/>
    <property type="evidence" value="ECO:0007669"/>
    <property type="project" value="TreeGrafter"/>
</dbReference>
<evidence type="ECO:0000256" key="5">
    <source>
        <dbReference type="ARBA" id="ARBA00023186"/>
    </source>
</evidence>
<dbReference type="GO" id="GO:0042026">
    <property type="term" value="P:protein refolding"/>
    <property type="evidence" value="ECO:0007669"/>
    <property type="project" value="TreeGrafter"/>
</dbReference>
<dbReference type="AlphaFoldDB" id="A0A177VB82"/>
<evidence type="ECO:0000259" key="9">
    <source>
        <dbReference type="SMART" id="SM00382"/>
    </source>
</evidence>
<accession>A0A177VB82</accession>
<evidence type="ECO:0000256" key="8">
    <source>
        <dbReference type="SAM" id="MobiDB-lite"/>
    </source>
</evidence>
<dbReference type="PROSITE" id="PS00871">
    <property type="entry name" value="CLPAB_2"/>
    <property type="match status" value="1"/>
</dbReference>
<evidence type="ECO:0000256" key="7">
    <source>
        <dbReference type="SAM" id="Coils"/>
    </source>
</evidence>
<name>A0A177VB82_9BASI</name>
<dbReference type="InterPro" id="IPR001270">
    <property type="entry name" value="ClpA/B"/>
</dbReference>
<dbReference type="SUPFAM" id="SSF52540">
    <property type="entry name" value="P-loop containing nucleoside triphosphate hydrolases"/>
    <property type="match status" value="2"/>
</dbReference>
<evidence type="ECO:0000313" key="13">
    <source>
        <dbReference type="Proteomes" id="UP000077671"/>
    </source>
</evidence>
<feature type="compositionally biased region" description="Low complexity" evidence="8">
    <location>
        <begin position="48"/>
        <end position="64"/>
    </location>
</feature>
<dbReference type="EMBL" id="CAJHJG010000284">
    <property type="protein sequence ID" value="CAD6900493.1"/>
    <property type="molecule type" value="Genomic_DNA"/>
</dbReference>
<reference evidence="12" key="2">
    <citation type="journal article" date="2019" name="IMA Fungus">
        <title>Genome sequencing and comparison of five Tilletia species to identify candidate genes for the detection of regulated species infecting wheat.</title>
        <authorList>
            <person name="Nguyen H.D.T."/>
            <person name="Sultana T."/>
            <person name="Kesanakurti P."/>
            <person name="Hambleton S."/>
        </authorList>
    </citation>
    <scope>NUCLEOTIDE SEQUENCE</scope>
    <source>
        <strain evidence="12">DAOMC 238032</strain>
    </source>
</reference>
<feature type="region of interest" description="Disordered" evidence="8">
    <location>
        <begin position="48"/>
        <end position="113"/>
    </location>
</feature>
<evidence type="ECO:0008006" key="15">
    <source>
        <dbReference type="Google" id="ProtNLM"/>
    </source>
</evidence>
<feature type="region of interest" description="Disordered" evidence="8">
    <location>
        <begin position="833"/>
        <end position="858"/>
    </location>
</feature>
<keyword evidence="5 6" id="KW-0143">Chaperone</keyword>
<dbReference type="GO" id="GO:0005759">
    <property type="term" value="C:mitochondrial matrix"/>
    <property type="evidence" value="ECO:0007669"/>
    <property type="project" value="TreeGrafter"/>
</dbReference>
<feature type="domain" description="Clp ATPase C-terminal" evidence="10">
    <location>
        <begin position="736"/>
        <end position="827"/>
    </location>
</feature>
<dbReference type="FunFam" id="1.10.8.60:FF:000017">
    <property type="entry name" value="ATP-dependent chaperone ClpB"/>
    <property type="match status" value="1"/>
</dbReference>
<keyword evidence="3 6" id="KW-0547">Nucleotide-binding</keyword>
<dbReference type="InterPro" id="IPR050130">
    <property type="entry name" value="ClpA_ClpB"/>
</dbReference>
<evidence type="ECO:0000256" key="1">
    <source>
        <dbReference type="ARBA" id="ARBA00008675"/>
    </source>
</evidence>
<feature type="compositionally biased region" description="Gly residues" evidence="8">
    <location>
        <begin position="84"/>
        <end position="110"/>
    </location>
</feature>
<dbReference type="InterPro" id="IPR028299">
    <property type="entry name" value="ClpA/B_CS2"/>
</dbReference>
<evidence type="ECO:0000256" key="6">
    <source>
        <dbReference type="RuleBase" id="RU004432"/>
    </source>
</evidence>
<keyword evidence="2" id="KW-0677">Repeat</keyword>
<dbReference type="Pfam" id="PF10431">
    <property type="entry name" value="ClpB_D2-small"/>
    <property type="match status" value="1"/>
</dbReference>
<evidence type="ECO:0000256" key="2">
    <source>
        <dbReference type="ARBA" id="ARBA00022737"/>
    </source>
</evidence>
<comment type="similarity">
    <text evidence="1 6">Belongs to the ClpA/ClpB family.</text>
</comment>
<dbReference type="EMBL" id="LWDD02000256">
    <property type="protein sequence ID" value="KAE8262290.1"/>
    <property type="molecule type" value="Genomic_DNA"/>
</dbReference>
<evidence type="ECO:0000313" key="11">
    <source>
        <dbReference type="EMBL" id="CAD6900493.1"/>
    </source>
</evidence>
<dbReference type="Pfam" id="PF17871">
    <property type="entry name" value="AAA_lid_9"/>
    <property type="match status" value="1"/>
</dbReference>
<dbReference type="InterPro" id="IPR018368">
    <property type="entry name" value="ClpA/B_CS1"/>
</dbReference>
<evidence type="ECO:0000313" key="14">
    <source>
        <dbReference type="Proteomes" id="UP000836402"/>
    </source>
</evidence>
<dbReference type="InterPro" id="IPR019489">
    <property type="entry name" value="Clp_ATPase_C"/>
</dbReference>
<dbReference type="CDD" id="cd00009">
    <property type="entry name" value="AAA"/>
    <property type="match status" value="1"/>
</dbReference>
<dbReference type="GO" id="GO:0034605">
    <property type="term" value="P:cellular response to heat"/>
    <property type="evidence" value="ECO:0007669"/>
    <property type="project" value="TreeGrafter"/>
</dbReference>
<organism evidence="12 13">
    <name type="scientific">Tilletia caries</name>
    <name type="common">wheat bunt fungus</name>
    <dbReference type="NCBI Taxonomy" id="13290"/>
    <lineage>
        <taxon>Eukaryota</taxon>
        <taxon>Fungi</taxon>
        <taxon>Dikarya</taxon>
        <taxon>Basidiomycota</taxon>
        <taxon>Ustilaginomycotina</taxon>
        <taxon>Exobasidiomycetes</taxon>
        <taxon>Tilletiales</taxon>
        <taxon>Tilletiaceae</taxon>
        <taxon>Tilletia</taxon>
    </lineage>
</organism>
<reference evidence="11" key="3">
    <citation type="submission" date="2020-10" db="EMBL/GenBank/DDBJ databases">
        <authorList>
            <person name="Sedaghatjoo S."/>
        </authorList>
    </citation>
    <scope>NUCLEOTIDE SEQUENCE</scope>
    <source>
        <strain evidence="11">AZH3</strain>
    </source>
</reference>
<dbReference type="InterPro" id="IPR003959">
    <property type="entry name" value="ATPase_AAA_core"/>
</dbReference>